<evidence type="ECO:0000313" key="9">
    <source>
        <dbReference type="EMBL" id="MFC4710746.1"/>
    </source>
</evidence>
<evidence type="ECO:0000256" key="7">
    <source>
        <dbReference type="ARBA" id="ARBA00023136"/>
    </source>
</evidence>
<keyword evidence="7" id="KW-0472">Membrane</keyword>
<dbReference type="Pfam" id="PF00534">
    <property type="entry name" value="Glycos_transf_1"/>
    <property type="match status" value="1"/>
</dbReference>
<proteinExistence type="inferred from homology"/>
<dbReference type="SUPFAM" id="SSF82057">
    <property type="entry name" value="Prokaryotic SH3-related domain"/>
    <property type="match status" value="1"/>
</dbReference>
<evidence type="ECO:0000313" key="10">
    <source>
        <dbReference type="Proteomes" id="UP001596026"/>
    </source>
</evidence>
<dbReference type="InterPro" id="IPR038200">
    <property type="entry name" value="GW_dom_sf"/>
</dbReference>
<keyword evidence="6" id="KW-0777">Teichoic acid biosynthesis</keyword>
<keyword evidence="3" id="KW-1003">Cell membrane</keyword>
<evidence type="ECO:0000256" key="1">
    <source>
        <dbReference type="ARBA" id="ARBA00004202"/>
    </source>
</evidence>
<sequence length="1112" mass="129689">MFMKKIVKKFVSSKNVLFPNMNNKMRLHYAKGYETKAIQENTILYETRDGKSIVDSPYAMFLYLATSSEFTHFKHVWVIHKKNEGLEESIPEELKEKVTFVYRQTLEYVDALLEAKYLISNSTFESFFVKRPGQVYINTWHGTPLKLMGFDIPGDISHSQNVLRNFLMTDYILSPNEHTSNIFINSYKLKGLYQGEILEGGYPRVDLTLRAYEENVYNKIEKNGCRIDKNKPIILYSPTWKGASVHDVNDDIEQIILETRTLINRFKNEYQILLKVHPFIFPIIKDEPRVIEYLVSDMIDANEVLSVTDILITDYSSIFFDFLVTDKPIIFYAWDKDLYEEERGLYLSENQLPGPIAENLEELISMISNINTLDYKEKYGKLKAKMTPHETGETTKGYVEYIFGNKQPDNNIKRYMIDTQKKKILFFPGGMRNNGITSSFLNLIDNIDYDNYDVTVLLNPSNDLEINNNFKLMNSNVRPLFRFGIDILTRKEKLLNKRFADRGVSVEDRNKYPLKGYQREARRLTAALKFDVAIDFSGYSYFWGRHILGVDAKKHLVFMHNDLLADSMREIDGERPMFKDLNGLFSIYYQFDRLLSVSPMTQEVNASKLSRYVRDDQMSFVYNTINIDNILNPTKEKKDEHHLKVARRLLRTLEEGDIYFYKNIEDIRQGNNFKYKVQKNSDAIGFASYEFNSKIFVKVSIEGTYIGWAEESHFDFREVITYSVQNFNGYGTVSRFLNSPIWKKIKTNTTKDQVITYVKPFKNRYVQIKKVADTSDGRYYYVKYKGEKLGWVKSSAVQRVHKISKYSPVNLYFYQKMKIMESENPVTYPEQIEWVFKYGKLKDFDSVALYSEPEGVTGGVELSLPFEYKDQIFEIKEITEFDNKRFCRLSLPGQESRFVGHVNEKNIEYVSPITNTEINSILGTQQNNFPEVDTDNQPIPVFDKKYFNFVNMGRLSPEKNQQVLISAFKRFHEEYPDSRLYILGKGPLEDTLRAHIIELEMTESVFLLGHIPAPYNFMKQTDCFVLPSLYEGQPMVLLEALTLGMKILASNIPANINVVGIAETYGLLTEGTSIEAVYNGLVRIIKNDKPFEVFDYREYNQDAINSFYKEIN</sequence>
<name>A0ABV9M4M1_9ENTE</name>
<evidence type="ECO:0000256" key="3">
    <source>
        <dbReference type="ARBA" id="ARBA00022475"/>
    </source>
</evidence>
<dbReference type="Gene3D" id="3.40.50.11820">
    <property type="match status" value="1"/>
</dbReference>
<dbReference type="InterPro" id="IPR001296">
    <property type="entry name" value="Glyco_trans_1"/>
</dbReference>
<dbReference type="InterPro" id="IPR043149">
    <property type="entry name" value="TagF_N"/>
</dbReference>
<dbReference type="Proteomes" id="UP001596026">
    <property type="component" value="Unassembled WGS sequence"/>
</dbReference>
<feature type="domain" description="GW" evidence="8">
    <location>
        <begin position="723"/>
        <end position="802"/>
    </location>
</feature>
<organism evidence="9 10">
    <name type="scientific">Enterococcus eurekensis</name>
    <dbReference type="NCBI Taxonomy" id="1159753"/>
    <lineage>
        <taxon>Bacteria</taxon>
        <taxon>Bacillati</taxon>
        <taxon>Bacillota</taxon>
        <taxon>Bacilli</taxon>
        <taxon>Lactobacillales</taxon>
        <taxon>Enterococcaceae</taxon>
        <taxon>Enterococcus</taxon>
    </lineage>
</organism>
<dbReference type="RefSeq" id="WP_379966290.1">
    <property type="nucleotide sequence ID" value="NZ_JBHSGT010000056.1"/>
</dbReference>
<evidence type="ECO:0000259" key="8">
    <source>
        <dbReference type="PROSITE" id="PS51780"/>
    </source>
</evidence>
<dbReference type="InterPro" id="IPR043148">
    <property type="entry name" value="TagF_C"/>
</dbReference>
<evidence type="ECO:0000256" key="5">
    <source>
        <dbReference type="ARBA" id="ARBA00022729"/>
    </source>
</evidence>
<dbReference type="PROSITE" id="PS51780">
    <property type="entry name" value="GW"/>
    <property type="match status" value="1"/>
</dbReference>
<dbReference type="Gene3D" id="2.30.30.170">
    <property type="match status" value="1"/>
</dbReference>
<dbReference type="SUPFAM" id="SSF53756">
    <property type="entry name" value="UDP-Glycosyltransferase/glycogen phosphorylase"/>
    <property type="match status" value="3"/>
</dbReference>
<reference evidence="10" key="1">
    <citation type="journal article" date="2019" name="Int. J. Syst. Evol. Microbiol.">
        <title>The Global Catalogue of Microorganisms (GCM) 10K type strain sequencing project: providing services to taxonomists for standard genome sequencing and annotation.</title>
        <authorList>
            <consortium name="The Broad Institute Genomics Platform"/>
            <consortium name="The Broad Institute Genome Sequencing Center for Infectious Disease"/>
            <person name="Wu L."/>
            <person name="Ma J."/>
        </authorList>
    </citation>
    <scope>NUCLEOTIDE SEQUENCE [LARGE SCALE GENOMIC DNA]</scope>
    <source>
        <strain evidence="10">CGMCC 1.19061</strain>
    </source>
</reference>
<dbReference type="EMBL" id="JBHSGT010000056">
    <property type="protein sequence ID" value="MFC4710746.1"/>
    <property type="molecule type" value="Genomic_DNA"/>
</dbReference>
<dbReference type="InterPro" id="IPR007554">
    <property type="entry name" value="Glycerophosphate_synth"/>
</dbReference>
<dbReference type="PANTHER" id="PTHR37316:SF3">
    <property type="entry name" value="TEICHOIC ACID GLYCEROL-PHOSPHATE TRANSFERASE"/>
    <property type="match status" value="1"/>
</dbReference>
<evidence type="ECO:0000256" key="6">
    <source>
        <dbReference type="ARBA" id="ARBA00022944"/>
    </source>
</evidence>
<comment type="caution">
    <text evidence="9">The sequence shown here is derived from an EMBL/GenBank/DDBJ whole genome shotgun (WGS) entry which is preliminary data.</text>
</comment>
<dbReference type="Pfam" id="PF04464">
    <property type="entry name" value="Glyphos_transf"/>
    <property type="match status" value="1"/>
</dbReference>
<keyword evidence="10" id="KW-1185">Reference proteome</keyword>
<protein>
    <submittedName>
        <fullName evidence="9">CDP-glycerol glycerophosphotransferase family protein</fullName>
    </submittedName>
</protein>
<keyword evidence="4" id="KW-0808">Transferase</keyword>
<dbReference type="Pfam" id="PF13457">
    <property type="entry name" value="GW"/>
    <property type="match status" value="1"/>
</dbReference>
<comment type="subcellular location">
    <subcellularLocation>
        <location evidence="1">Cell membrane</location>
        <topology evidence="1">Peripheral membrane protein</topology>
    </subcellularLocation>
</comment>
<dbReference type="PANTHER" id="PTHR37316">
    <property type="entry name" value="TEICHOIC ACID GLYCEROL-PHOSPHATE PRIMASE"/>
    <property type="match status" value="1"/>
</dbReference>
<dbReference type="InterPro" id="IPR025987">
    <property type="entry name" value="GW_dom"/>
</dbReference>
<gene>
    <name evidence="9" type="ORF">ACFO3L_09050</name>
</gene>
<evidence type="ECO:0000256" key="2">
    <source>
        <dbReference type="ARBA" id="ARBA00010488"/>
    </source>
</evidence>
<dbReference type="Gene3D" id="3.40.50.2000">
    <property type="entry name" value="Glycogen Phosphorylase B"/>
    <property type="match status" value="1"/>
</dbReference>
<keyword evidence="5" id="KW-0732">Signal</keyword>
<comment type="similarity">
    <text evidence="2">Belongs to the CDP-glycerol glycerophosphotransferase family.</text>
</comment>
<accession>A0ABV9M4M1</accession>
<evidence type="ECO:0000256" key="4">
    <source>
        <dbReference type="ARBA" id="ARBA00022679"/>
    </source>
</evidence>
<dbReference type="Gene3D" id="3.40.50.12580">
    <property type="match status" value="1"/>
</dbReference>
<dbReference type="InterPro" id="IPR051612">
    <property type="entry name" value="Teichoic_Acid_Biosynth"/>
</dbReference>